<evidence type="ECO:0000256" key="2">
    <source>
        <dbReference type="ARBA" id="ARBA00022670"/>
    </source>
</evidence>
<dbReference type="InterPro" id="IPR002510">
    <property type="entry name" value="Metalloprtase-TldD/E_N"/>
</dbReference>
<comment type="function">
    <text evidence="5">Metalloprotease involved in CcdA degradation. Suppresses the inhibitory activity of the carbon storage regulator (CsrA).</text>
</comment>
<evidence type="ECO:0000259" key="8">
    <source>
        <dbReference type="Pfam" id="PF19290"/>
    </source>
</evidence>
<evidence type="ECO:0000313" key="10">
    <source>
        <dbReference type="Proteomes" id="UP000256856"/>
    </source>
</evidence>
<feature type="domain" description="Metalloprotease TldD/E central" evidence="8">
    <location>
        <begin position="139"/>
        <end position="254"/>
    </location>
</feature>
<evidence type="ECO:0000259" key="6">
    <source>
        <dbReference type="Pfam" id="PF01523"/>
    </source>
</evidence>
<dbReference type="SUPFAM" id="SSF111283">
    <property type="entry name" value="Putative modulator of DNA gyrase, PmbA/TldD"/>
    <property type="match status" value="1"/>
</dbReference>
<dbReference type="Proteomes" id="UP000256856">
    <property type="component" value="Chromosome"/>
</dbReference>
<dbReference type="Pfam" id="PF01523">
    <property type="entry name" value="PmbA_TldD_1st"/>
    <property type="match status" value="1"/>
</dbReference>
<reference evidence="9 10" key="1">
    <citation type="submission" date="2018-03" db="EMBL/GenBank/DDBJ databases">
        <title>A parallel universe: an anciently diverged bacterial symbiosis in a Hawaiian planthopper (Hemiptera: Cixiidae) reveals rearranged nutritional responsibilities.</title>
        <authorList>
            <person name="Bennett G."/>
            <person name="Mao M."/>
        </authorList>
    </citation>
    <scope>NUCLEOTIDE SEQUENCE [LARGE SCALE GENOMIC DNA]</scope>
    <source>
        <strain evidence="9 10">OLIH</strain>
    </source>
</reference>
<dbReference type="InterPro" id="IPR025502">
    <property type="entry name" value="TldD"/>
</dbReference>
<dbReference type="InterPro" id="IPR045569">
    <property type="entry name" value="Metalloprtase-TldD/E_C"/>
</dbReference>
<evidence type="ECO:0000256" key="3">
    <source>
        <dbReference type="ARBA" id="ARBA00022801"/>
    </source>
</evidence>
<dbReference type="Pfam" id="PF19289">
    <property type="entry name" value="PmbA_TldD_3rd"/>
    <property type="match status" value="1"/>
</dbReference>
<dbReference type="PANTHER" id="PTHR30624">
    <property type="entry name" value="UNCHARACTERIZED PROTEIN TLDD AND PMBA"/>
    <property type="match status" value="1"/>
</dbReference>
<dbReference type="GO" id="GO:0006508">
    <property type="term" value="P:proteolysis"/>
    <property type="evidence" value="ECO:0007669"/>
    <property type="project" value="UniProtKB-KW"/>
</dbReference>
<dbReference type="Pfam" id="PF19290">
    <property type="entry name" value="PmbA_TldD_2nd"/>
    <property type="match status" value="1"/>
</dbReference>
<dbReference type="NCBIfam" id="NF008006">
    <property type="entry name" value="PRK10735.1"/>
    <property type="match status" value="1"/>
</dbReference>
<dbReference type="AlphaFoldDB" id="A0A346DZA7"/>
<sequence length="499" mass="56251">MNKELNKIMYELSKMNKKSVINDILTKNKINKEDIFLILDKFKKKKIDYAEFYFQKKQDESLILEDKIIKENYYNINQGVGIRIINNEQVGFSYSNEINKKILEKSINIINNFIINKKIIKKIKYKNIPTYTRYSNINPLNQIKNKQKIDLLHNINKLAKSIDKRVKKVTVQLTGSYEKILIANTDDYKLHTDIRPLIKLSINVLVEENNKIEYGTSGGGGRLDYKYFIKKKYNGDTYANNWTYEAVRIALIRLHANESPGGKLPVVLGNGWPGILLHEAVGHGLEADFNYKNTSVFNKKIGNKIASKLCTVIDDGTIQQTRGSITIDDEGTPGQKNILIKNGILQKYLNDKLHARLTNTLPTGNARRESYAHIPLPRMTNTYMLSGKSTPEEIINSIDFGIYAVNFNGGQVDITSGQFVFSASEAYLIKKGKIFKPIKGTTLIGSGMEVMKEISMIANDLKLDSGIGTCSKDGQDIPVGVGLPTLKINKLTIGGTKLK</sequence>
<protein>
    <submittedName>
        <fullName evidence="9">TldD protein, part of TldE/TldD proteolytic complex</fullName>
    </submittedName>
</protein>
<dbReference type="Gene3D" id="3.30.2290.10">
    <property type="entry name" value="PmbA/TldD superfamily"/>
    <property type="match status" value="1"/>
</dbReference>
<evidence type="ECO:0000256" key="4">
    <source>
        <dbReference type="ARBA" id="ARBA00023049"/>
    </source>
</evidence>
<dbReference type="InterPro" id="IPR045570">
    <property type="entry name" value="Metalloprtase-TldD/E_cen_dom"/>
</dbReference>
<organism evidence="9 10">
    <name type="scientific">Candidatus Purcelliella pentastirinorum</name>
    <dbReference type="NCBI Taxonomy" id="472834"/>
    <lineage>
        <taxon>Bacteria</taxon>
        <taxon>Pseudomonadati</taxon>
        <taxon>Pseudomonadota</taxon>
        <taxon>Gammaproteobacteria</taxon>
        <taxon>Enterobacterales</taxon>
        <taxon>Enterobacteriaceae</taxon>
        <taxon>Candidatus Purcelliella</taxon>
    </lineage>
</organism>
<dbReference type="KEGG" id="ppet:C9I82_084"/>
<feature type="domain" description="Metalloprotease TldD/E C-terminal" evidence="7">
    <location>
        <begin position="262"/>
        <end position="495"/>
    </location>
</feature>
<feature type="domain" description="Metalloprotease TldD/E N-terminal" evidence="6">
    <location>
        <begin position="50"/>
        <end position="105"/>
    </location>
</feature>
<dbReference type="PIRSF" id="PIRSF004919">
    <property type="entry name" value="TldD"/>
    <property type="match status" value="1"/>
</dbReference>
<comment type="similarity">
    <text evidence="1">Belongs to the peptidase U62 family.</text>
</comment>
<evidence type="ECO:0000259" key="7">
    <source>
        <dbReference type="Pfam" id="PF19289"/>
    </source>
</evidence>
<accession>A0A346DZA7</accession>
<keyword evidence="10" id="KW-1185">Reference proteome</keyword>
<evidence type="ECO:0000256" key="5">
    <source>
        <dbReference type="ARBA" id="ARBA00025682"/>
    </source>
</evidence>
<keyword evidence="3" id="KW-0378">Hydrolase</keyword>
<proteinExistence type="inferred from homology"/>
<dbReference type="GO" id="GO:0005829">
    <property type="term" value="C:cytosol"/>
    <property type="evidence" value="ECO:0007669"/>
    <property type="project" value="TreeGrafter"/>
</dbReference>
<name>A0A346DZA7_9ENTR</name>
<evidence type="ECO:0000313" key="9">
    <source>
        <dbReference type="EMBL" id="AXN02062.1"/>
    </source>
</evidence>
<dbReference type="InterPro" id="IPR051463">
    <property type="entry name" value="Peptidase_U62_metallo"/>
</dbReference>
<dbReference type="InterPro" id="IPR036059">
    <property type="entry name" value="TldD/PmbA_sf"/>
</dbReference>
<dbReference type="InterPro" id="IPR035068">
    <property type="entry name" value="TldD/PmbA_N"/>
</dbReference>
<evidence type="ECO:0000256" key="1">
    <source>
        <dbReference type="ARBA" id="ARBA00005836"/>
    </source>
</evidence>
<dbReference type="EMBL" id="CP028374">
    <property type="protein sequence ID" value="AXN02062.1"/>
    <property type="molecule type" value="Genomic_DNA"/>
</dbReference>
<gene>
    <name evidence="9" type="ORF">C9I82_084</name>
</gene>
<keyword evidence="2" id="KW-0645">Protease</keyword>
<dbReference type="PANTHER" id="PTHR30624:SF4">
    <property type="entry name" value="METALLOPROTEASE TLDD"/>
    <property type="match status" value="1"/>
</dbReference>
<dbReference type="GO" id="GO:0008237">
    <property type="term" value="F:metallopeptidase activity"/>
    <property type="evidence" value="ECO:0007669"/>
    <property type="project" value="UniProtKB-KW"/>
</dbReference>
<keyword evidence="4" id="KW-0482">Metalloprotease</keyword>